<feature type="chain" id="PRO_5019850415" description="Auto-transporter adhesin head GIN domain-containing protein" evidence="1">
    <location>
        <begin position="30"/>
        <end position="218"/>
    </location>
</feature>
<keyword evidence="1" id="KW-0732">Signal</keyword>
<name>A0A484HH30_9BACT</name>
<dbReference type="AlphaFoldDB" id="A0A484HH30"/>
<proteinExistence type="predicted"/>
<reference evidence="2" key="1">
    <citation type="submission" date="2019-01" db="EMBL/GenBank/DDBJ databases">
        <authorList>
            <consortium name="Genoscope - CEA"/>
            <person name="William W."/>
        </authorList>
    </citation>
    <scope>NUCLEOTIDE SEQUENCE</scope>
    <source>
        <strain evidence="2">CR-1</strain>
    </source>
</reference>
<protein>
    <recommendedName>
        <fullName evidence="3">Auto-transporter adhesin head GIN domain-containing protein</fullName>
    </recommendedName>
</protein>
<sequence>MRPAISKSRKIPVILICLAALRFALSSHAGEDMEDLIDIVESKSEIIAIIQGKKTVSIDLQTDEKVLWSGSKGDLGAALTPSRFLTISPSSNGWRSLPLKLEESKEASASLSSDIALLSTRNRVAAFDAASSRFVETPIPLHDERIAAKADTHIAVAVTSSRALALATGNSSFSKIRLGLRETIGSIKTASGKAMVRTSDRLLIFEAQRASWNERRLD</sequence>
<evidence type="ECO:0000256" key="1">
    <source>
        <dbReference type="SAM" id="SignalP"/>
    </source>
</evidence>
<accession>A0A484HH30</accession>
<evidence type="ECO:0008006" key="3">
    <source>
        <dbReference type="Google" id="ProtNLM"/>
    </source>
</evidence>
<dbReference type="EMBL" id="CAACVI010000001">
    <property type="protein sequence ID" value="VEN72940.1"/>
    <property type="molecule type" value="Genomic_DNA"/>
</dbReference>
<gene>
    <name evidence="2" type="ORF">EPICR_10442</name>
</gene>
<evidence type="ECO:0000313" key="2">
    <source>
        <dbReference type="EMBL" id="VEN72940.1"/>
    </source>
</evidence>
<organism evidence="2">
    <name type="scientific">uncultured Desulfobacteraceae bacterium</name>
    <dbReference type="NCBI Taxonomy" id="218296"/>
    <lineage>
        <taxon>Bacteria</taxon>
        <taxon>Pseudomonadati</taxon>
        <taxon>Thermodesulfobacteriota</taxon>
        <taxon>Desulfobacteria</taxon>
        <taxon>Desulfobacterales</taxon>
        <taxon>Desulfobacteraceae</taxon>
        <taxon>environmental samples</taxon>
    </lineage>
</organism>
<feature type="signal peptide" evidence="1">
    <location>
        <begin position="1"/>
        <end position="29"/>
    </location>
</feature>